<keyword evidence="3" id="KW-0820">tRNA-binding</keyword>
<comment type="function">
    <text evidence="3">An aminoacyl-tRNA editing enzyme that deacylates mischarged D-aminoacyl-tRNAs. Also deacylates mischarged glycyl-tRNA(Ala), protecting cells against glycine mischarging by AlaRS. Acts via tRNA-based rather than protein-based catalysis; rejects L-amino acids rather than detecting D-amino acids in the active site. By recycling D-aminoacyl-tRNA to D-amino acids and free tRNA molecules, this enzyme counteracts the toxicity associated with the formation of D-aminoacyl-tRNA entities in vivo and helps enforce protein L-homochirality.</text>
</comment>
<dbReference type="PANTHER" id="PTHR10472">
    <property type="entry name" value="D-TYROSYL-TRNA TYR DEACYLASE"/>
    <property type="match status" value="1"/>
</dbReference>
<dbReference type="GO" id="GO:0043908">
    <property type="term" value="F:Ser(Gly)-tRNA(Ala) hydrolase activity"/>
    <property type="evidence" value="ECO:0007669"/>
    <property type="project" value="UniProtKB-UniRule"/>
</dbReference>
<dbReference type="GO" id="GO:0106026">
    <property type="term" value="F:Gly-tRNA(Ala) deacylase activity"/>
    <property type="evidence" value="ECO:0007669"/>
    <property type="project" value="UniProtKB-UniRule"/>
</dbReference>
<protein>
    <recommendedName>
        <fullName evidence="3">D-aminoacyl-tRNA deacylase</fullName>
        <shortName evidence="3">DTD</shortName>
        <ecNumber evidence="3">3.1.1.96</ecNumber>
    </recommendedName>
    <alternativeName>
        <fullName evidence="3">Gly-tRNA(Ala) deacylase</fullName>
        <ecNumber evidence="3">3.1.1.-</ecNumber>
    </alternativeName>
</protein>
<comment type="domain">
    <text evidence="3">A Gly-cisPro motif from one monomer fits into the active site of the other monomer to allow specific chiral rejection of L-amino acids.</text>
</comment>
<accession>A0A8J3EAC0</accession>
<evidence type="ECO:0000256" key="3">
    <source>
        <dbReference type="HAMAP-Rule" id="MF_00518"/>
    </source>
</evidence>
<dbReference type="OrthoDB" id="9801395at2"/>
<dbReference type="GO" id="GO:0051500">
    <property type="term" value="F:D-tyrosyl-tRNA(Tyr) deacylase activity"/>
    <property type="evidence" value="ECO:0007669"/>
    <property type="project" value="TreeGrafter"/>
</dbReference>
<dbReference type="GO" id="GO:0019478">
    <property type="term" value="P:D-amino acid catabolic process"/>
    <property type="evidence" value="ECO:0007669"/>
    <property type="project" value="UniProtKB-UniRule"/>
</dbReference>
<evidence type="ECO:0000256" key="1">
    <source>
        <dbReference type="ARBA" id="ARBA00009673"/>
    </source>
</evidence>
<dbReference type="Proteomes" id="UP000636949">
    <property type="component" value="Unassembled WGS sequence"/>
</dbReference>
<gene>
    <name evidence="3 4" type="primary">dtd</name>
    <name evidence="4" type="ORF">GCM10010995_23360</name>
</gene>
<feature type="short sequence motif" description="Gly-cisPro motif, important for rejection of L-amino acids" evidence="3">
    <location>
        <begin position="137"/>
        <end position="138"/>
    </location>
</feature>
<dbReference type="FunFam" id="3.50.80.10:FF:000001">
    <property type="entry name" value="D-aminoacyl-tRNA deacylase"/>
    <property type="match status" value="1"/>
</dbReference>
<keyword evidence="2 3" id="KW-0378">Hydrolase</keyword>
<dbReference type="InterPro" id="IPR023509">
    <property type="entry name" value="DTD-like_sf"/>
</dbReference>
<evidence type="ECO:0000313" key="5">
    <source>
        <dbReference type="Proteomes" id="UP000636949"/>
    </source>
</evidence>
<dbReference type="EC" id="3.1.1.96" evidence="3"/>
<dbReference type="Pfam" id="PF02580">
    <property type="entry name" value="Tyr_Deacylase"/>
    <property type="match status" value="1"/>
</dbReference>
<dbReference type="AlphaFoldDB" id="A0A8J3EAC0"/>
<comment type="subcellular location">
    <subcellularLocation>
        <location evidence="3">Cytoplasm</location>
    </subcellularLocation>
</comment>
<dbReference type="GO" id="GO:0000049">
    <property type="term" value="F:tRNA binding"/>
    <property type="evidence" value="ECO:0007669"/>
    <property type="project" value="UniProtKB-UniRule"/>
</dbReference>
<dbReference type="NCBIfam" id="TIGR00256">
    <property type="entry name" value="D-aminoacyl-tRNA deacylase"/>
    <property type="match status" value="1"/>
</dbReference>
<comment type="similarity">
    <text evidence="1 3">Belongs to the DTD family.</text>
</comment>
<dbReference type="HAMAP" id="MF_00518">
    <property type="entry name" value="Deacylase_Dtd"/>
    <property type="match status" value="1"/>
</dbReference>
<dbReference type="GO" id="GO:0005737">
    <property type="term" value="C:cytoplasm"/>
    <property type="evidence" value="ECO:0007669"/>
    <property type="project" value="UniProtKB-SubCell"/>
</dbReference>
<dbReference type="EC" id="3.1.1.-" evidence="3"/>
<dbReference type="InterPro" id="IPR003732">
    <property type="entry name" value="Daa-tRNA_deacyls_DTD"/>
</dbReference>
<dbReference type="Gene3D" id="3.50.80.10">
    <property type="entry name" value="D-tyrosyl-tRNA(Tyr) deacylase"/>
    <property type="match status" value="1"/>
</dbReference>
<evidence type="ECO:0000313" key="4">
    <source>
        <dbReference type="EMBL" id="GGG05205.1"/>
    </source>
</evidence>
<comment type="subunit">
    <text evidence="3">Homodimer.</text>
</comment>
<dbReference type="SUPFAM" id="SSF69500">
    <property type="entry name" value="DTD-like"/>
    <property type="match status" value="1"/>
</dbReference>
<dbReference type="RefSeq" id="WP_117003655.1">
    <property type="nucleotide sequence ID" value="NZ_BMJS01000035.1"/>
</dbReference>
<reference evidence="4" key="2">
    <citation type="submission" date="2020-09" db="EMBL/GenBank/DDBJ databases">
        <authorList>
            <person name="Sun Q."/>
            <person name="Zhou Y."/>
        </authorList>
    </citation>
    <scope>NUCLEOTIDE SEQUENCE</scope>
    <source>
        <strain evidence="4">CGMCC 1.15758</strain>
    </source>
</reference>
<comment type="caution">
    <text evidence="4">The sequence shown here is derived from an EMBL/GenBank/DDBJ whole genome shotgun (WGS) entry which is preliminary data.</text>
</comment>
<dbReference type="PANTHER" id="PTHR10472:SF5">
    <property type="entry name" value="D-AMINOACYL-TRNA DEACYLASE 1"/>
    <property type="match status" value="1"/>
</dbReference>
<reference evidence="4" key="1">
    <citation type="journal article" date="2014" name="Int. J. Syst. Evol. Microbiol.">
        <title>Complete genome sequence of Corynebacterium casei LMG S-19264T (=DSM 44701T), isolated from a smear-ripened cheese.</title>
        <authorList>
            <consortium name="US DOE Joint Genome Institute (JGI-PGF)"/>
            <person name="Walter F."/>
            <person name="Albersmeier A."/>
            <person name="Kalinowski J."/>
            <person name="Ruckert C."/>
        </authorList>
    </citation>
    <scope>NUCLEOTIDE SEQUENCE</scope>
    <source>
        <strain evidence="4">CGMCC 1.15758</strain>
    </source>
</reference>
<keyword evidence="3" id="KW-0694">RNA-binding</keyword>
<proteinExistence type="inferred from homology"/>
<comment type="catalytic activity">
    <reaction evidence="3">
        <text>glycyl-tRNA(Ala) + H2O = tRNA(Ala) + glycine + H(+)</text>
        <dbReference type="Rhea" id="RHEA:53744"/>
        <dbReference type="Rhea" id="RHEA-COMP:9657"/>
        <dbReference type="Rhea" id="RHEA-COMP:13640"/>
        <dbReference type="ChEBI" id="CHEBI:15377"/>
        <dbReference type="ChEBI" id="CHEBI:15378"/>
        <dbReference type="ChEBI" id="CHEBI:57305"/>
        <dbReference type="ChEBI" id="CHEBI:78442"/>
        <dbReference type="ChEBI" id="CHEBI:78522"/>
    </reaction>
</comment>
<keyword evidence="3" id="KW-0963">Cytoplasm</keyword>
<organism evidence="4 5">
    <name type="scientific">Cysteiniphilum litorale</name>
    <dbReference type="NCBI Taxonomy" id="2056700"/>
    <lineage>
        <taxon>Bacteria</taxon>
        <taxon>Pseudomonadati</taxon>
        <taxon>Pseudomonadota</taxon>
        <taxon>Gammaproteobacteria</taxon>
        <taxon>Thiotrichales</taxon>
        <taxon>Fastidiosibacteraceae</taxon>
        <taxon>Cysteiniphilum</taxon>
    </lineage>
</organism>
<keyword evidence="5" id="KW-1185">Reference proteome</keyword>
<comment type="catalytic activity">
    <reaction evidence="3">
        <text>a D-aminoacyl-tRNA + H2O = a tRNA + a D-alpha-amino acid + H(+)</text>
        <dbReference type="Rhea" id="RHEA:13953"/>
        <dbReference type="Rhea" id="RHEA-COMP:10123"/>
        <dbReference type="Rhea" id="RHEA-COMP:10124"/>
        <dbReference type="ChEBI" id="CHEBI:15377"/>
        <dbReference type="ChEBI" id="CHEBI:15378"/>
        <dbReference type="ChEBI" id="CHEBI:59871"/>
        <dbReference type="ChEBI" id="CHEBI:78442"/>
        <dbReference type="ChEBI" id="CHEBI:79333"/>
        <dbReference type="EC" id="3.1.1.96"/>
    </reaction>
</comment>
<evidence type="ECO:0000256" key="2">
    <source>
        <dbReference type="ARBA" id="ARBA00022801"/>
    </source>
</evidence>
<name>A0A8J3EAC0_9GAMM</name>
<sequence length="145" mass="16174">MLSLIQRVTHASVTVDNDQIAHIAQGIMALICIEEKDGQKEYDKMAHKLLNQRIFEDDHSKLNKSLIDINGELLLVPQFTLAADTDRGLRPSFSGACPPQIAKAKFAEFHADITQKYARIQQGQFGANMQVSLTNDGPITLWLKV</sequence>
<dbReference type="EMBL" id="BMJS01000035">
    <property type="protein sequence ID" value="GGG05205.1"/>
    <property type="molecule type" value="Genomic_DNA"/>
</dbReference>